<reference evidence="1" key="1">
    <citation type="journal article" date="2016" name="Insect Biochem. Mol. Biol.">
        <title>Multifaceted biological insights from a draft genome sequence of the tobacco hornworm moth, Manduca sexta.</title>
        <authorList>
            <person name="Kanost M.R."/>
            <person name="Arrese E.L."/>
            <person name="Cao X."/>
            <person name="Chen Y.R."/>
            <person name="Chellapilla S."/>
            <person name="Goldsmith M.R."/>
            <person name="Grosse-Wilde E."/>
            <person name="Heckel D.G."/>
            <person name="Herndon N."/>
            <person name="Jiang H."/>
            <person name="Papanicolaou A."/>
            <person name="Qu J."/>
            <person name="Soulages J.L."/>
            <person name="Vogel H."/>
            <person name="Walters J."/>
            <person name="Waterhouse R.M."/>
            <person name="Ahn S.J."/>
            <person name="Almeida F.C."/>
            <person name="An C."/>
            <person name="Aqrawi P."/>
            <person name="Bretschneider A."/>
            <person name="Bryant W.B."/>
            <person name="Bucks S."/>
            <person name="Chao H."/>
            <person name="Chevignon G."/>
            <person name="Christen J.M."/>
            <person name="Clarke D.F."/>
            <person name="Dittmer N.T."/>
            <person name="Ferguson L.C.F."/>
            <person name="Garavelou S."/>
            <person name="Gordon K.H.J."/>
            <person name="Gunaratna R.T."/>
            <person name="Han Y."/>
            <person name="Hauser F."/>
            <person name="He Y."/>
            <person name="Heidel-Fischer H."/>
            <person name="Hirsh A."/>
            <person name="Hu Y."/>
            <person name="Jiang H."/>
            <person name="Kalra D."/>
            <person name="Klinner C."/>
            <person name="Konig C."/>
            <person name="Kovar C."/>
            <person name="Kroll A.R."/>
            <person name="Kuwar S.S."/>
            <person name="Lee S.L."/>
            <person name="Lehman R."/>
            <person name="Li K."/>
            <person name="Li Z."/>
            <person name="Liang H."/>
            <person name="Lovelace S."/>
            <person name="Lu Z."/>
            <person name="Mansfield J.H."/>
            <person name="McCulloch K.J."/>
            <person name="Mathew T."/>
            <person name="Morton B."/>
            <person name="Muzny D.M."/>
            <person name="Neunemann D."/>
            <person name="Ongeri F."/>
            <person name="Pauchet Y."/>
            <person name="Pu L.L."/>
            <person name="Pyrousis I."/>
            <person name="Rao X.J."/>
            <person name="Redding A."/>
            <person name="Roesel C."/>
            <person name="Sanchez-Gracia A."/>
            <person name="Schaack S."/>
            <person name="Shukla A."/>
            <person name="Tetreau G."/>
            <person name="Wang Y."/>
            <person name="Xiong G.H."/>
            <person name="Traut W."/>
            <person name="Walsh T.K."/>
            <person name="Worley K.C."/>
            <person name="Wu D."/>
            <person name="Wu W."/>
            <person name="Wu Y.Q."/>
            <person name="Zhang X."/>
            <person name="Zou Z."/>
            <person name="Zucker H."/>
            <person name="Briscoe A.D."/>
            <person name="Burmester T."/>
            <person name="Clem R.J."/>
            <person name="Feyereisen R."/>
            <person name="Grimmelikhuijzen C.J.P."/>
            <person name="Hamodrakas S.J."/>
            <person name="Hansson B.S."/>
            <person name="Huguet E."/>
            <person name="Jermiin L.S."/>
            <person name="Lan Q."/>
            <person name="Lehman H.K."/>
            <person name="Lorenzen M."/>
            <person name="Merzendorfer H."/>
            <person name="Michalopoulos I."/>
            <person name="Morton D.B."/>
            <person name="Muthukrishnan S."/>
            <person name="Oakeshott J.G."/>
            <person name="Palmer W."/>
            <person name="Park Y."/>
            <person name="Passarelli A.L."/>
            <person name="Rozas J."/>
            <person name="Schwartz L.M."/>
            <person name="Smith W."/>
            <person name="Southgate A."/>
            <person name="Vilcinskas A."/>
            <person name="Vogt R."/>
            <person name="Wang P."/>
            <person name="Werren J."/>
            <person name="Yu X.Q."/>
            <person name="Zhou J.J."/>
            <person name="Brown S.J."/>
            <person name="Scherer S.E."/>
            <person name="Richards S."/>
            <person name="Blissard G.W."/>
        </authorList>
    </citation>
    <scope>NUCLEOTIDE SEQUENCE</scope>
</reference>
<protein>
    <submittedName>
        <fullName evidence="1">Uncharacterized protein</fullName>
    </submittedName>
</protein>
<evidence type="ECO:0000313" key="2">
    <source>
        <dbReference type="Proteomes" id="UP000791440"/>
    </source>
</evidence>
<gene>
    <name evidence="1" type="ORF">O3G_MSEX009962</name>
</gene>
<evidence type="ECO:0000313" key="1">
    <source>
        <dbReference type="EMBL" id="KAG6456799.1"/>
    </source>
</evidence>
<sequence length="137" mass="15740">MADSEISTPVNTITRENLTVLLANNILNNSVEFSDNDMMETDSPIRKPCVKIIGKKLFHSPLSQNSDSMEFNRTSIERSRRMRKRKILIPDYGEGIKKAYVKECDKDGYSPEASVGMRRRVLISLFHNKEYCMDVGY</sequence>
<reference evidence="1" key="2">
    <citation type="submission" date="2020-12" db="EMBL/GenBank/DDBJ databases">
        <authorList>
            <person name="Kanost M."/>
        </authorList>
    </citation>
    <scope>NUCLEOTIDE SEQUENCE</scope>
</reference>
<dbReference type="Proteomes" id="UP000791440">
    <property type="component" value="Unassembled WGS sequence"/>
</dbReference>
<dbReference type="OrthoDB" id="7428280at2759"/>
<dbReference type="EMBL" id="JH668525">
    <property type="protein sequence ID" value="KAG6456799.1"/>
    <property type="molecule type" value="Genomic_DNA"/>
</dbReference>
<dbReference type="AlphaFoldDB" id="A0A922CSL1"/>
<accession>A0A922CSL1</accession>
<comment type="caution">
    <text evidence="1">The sequence shown here is derived from an EMBL/GenBank/DDBJ whole genome shotgun (WGS) entry which is preliminary data.</text>
</comment>
<keyword evidence="2" id="KW-1185">Reference proteome</keyword>
<name>A0A922CSL1_MANSE</name>
<organism evidence="1 2">
    <name type="scientific">Manduca sexta</name>
    <name type="common">Tobacco hawkmoth</name>
    <name type="synonym">Tobacco hornworm</name>
    <dbReference type="NCBI Taxonomy" id="7130"/>
    <lineage>
        <taxon>Eukaryota</taxon>
        <taxon>Metazoa</taxon>
        <taxon>Ecdysozoa</taxon>
        <taxon>Arthropoda</taxon>
        <taxon>Hexapoda</taxon>
        <taxon>Insecta</taxon>
        <taxon>Pterygota</taxon>
        <taxon>Neoptera</taxon>
        <taxon>Endopterygota</taxon>
        <taxon>Lepidoptera</taxon>
        <taxon>Glossata</taxon>
        <taxon>Ditrysia</taxon>
        <taxon>Bombycoidea</taxon>
        <taxon>Sphingidae</taxon>
        <taxon>Sphinginae</taxon>
        <taxon>Sphingini</taxon>
        <taxon>Manduca</taxon>
    </lineage>
</organism>
<proteinExistence type="predicted"/>